<evidence type="ECO:0000256" key="3">
    <source>
        <dbReference type="ARBA" id="ARBA00022737"/>
    </source>
</evidence>
<dbReference type="NCBIfam" id="TIGR02232">
    <property type="entry name" value="myxo_disulf_rpt"/>
    <property type="match status" value="1"/>
</dbReference>
<dbReference type="InterPro" id="IPR011989">
    <property type="entry name" value="ARM-like"/>
</dbReference>
<accession>A0A0M0JC85</accession>
<comment type="caution">
    <text evidence="10">The sequence shown here is derived from an EMBL/GenBank/DDBJ whole genome shotgun (WGS) entry which is preliminary data.</text>
</comment>
<evidence type="ECO:0000256" key="4">
    <source>
        <dbReference type="ARBA" id="ARBA00023157"/>
    </source>
</evidence>
<feature type="repeat" description="ARM" evidence="6">
    <location>
        <begin position="743"/>
        <end position="785"/>
    </location>
</feature>
<feature type="transmembrane region" description="Helical" evidence="7">
    <location>
        <begin position="522"/>
        <end position="546"/>
    </location>
</feature>
<feature type="repeat" description="ARM" evidence="6">
    <location>
        <begin position="701"/>
        <end position="743"/>
    </location>
</feature>
<dbReference type="InterPro" id="IPR000152">
    <property type="entry name" value="EGF-type_Asp/Asn_hydroxyl_site"/>
</dbReference>
<keyword evidence="4" id="KW-1015">Disulfide bond</keyword>
<dbReference type="PROSITE" id="PS50106">
    <property type="entry name" value="PDZ"/>
    <property type="match status" value="1"/>
</dbReference>
<evidence type="ECO:0000256" key="1">
    <source>
        <dbReference type="ARBA" id="ARBA00022536"/>
    </source>
</evidence>
<sequence length="829" mass="86615">MPLTGNLRLSFNGETTASGALEVGELGRMIIQNRVNNTGATQAASILKGALESLSVISSVGVTADATMNPSTSTIRLAFVIEFHYGELVTSPLNLGNLPPLGLDVSGLQGLVSSSLEVVQEGSAPVNFSFPEQQISLRASSQALASLGGGLTISFRNVTTAVFPVNATASEMRDALMDIEPIGEIEVFRTEIMEGPANATFAGLLWTVRFYADGNPPHMGPQPDLVLNLGNLIAPSTSSGRRRLQLSSILTVSTVVTASGSTPFAPINENALTVTEDFSTDPNASVAESLAYVAPVHICGNGIRSTAEICDDSNTAGGDGCDALYRIEEGFSCSSTKDVAGYWGTGFFCADVNECTLASALPTASPHRCTANSNCVNLDGNYTCACKSFRTFSNDLNREIFSQGYVARPGGNPSAFGSFSCEDVDECVNGTDRCDRERGRCINTIGGYQCQCISPFFGGDGFSMSSLGVTVNSVELTALSATITVTEVGPVTESNLVDTLGGGAIAAGFAAQLPSLTLNGDFLAATIALAIILPLLFLGIATYVYLKLKRTSMKGVTFEYRTVRGTDRVLPAPQPAPTCPVDSEAGEFNVTLNRNSAGRLGISFAFKDGIVRLDQISDAHDALDDRSQLRVGDIVLLLNGVVLDKSLTERGLGRLIANSGQQVILHVCRPNDVVDQATVVERVGTLDPQTSSTQKAIAAAGGIEALVALAVAGDAEGKANAAAALLNLLVDNAPNQAAITAAGGIEALVAIARDGDADGKMYAAAALRGLAHKNAANYAAIVAAGAEDVVALMDDDSQEVAPLSPRRRGHLQRELWELQRAMRVVDGQK</sequence>
<dbReference type="PROSITE" id="PS00010">
    <property type="entry name" value="ASX_HYDROXYL"/>
    <property type="match status" value="1"/>
</dbReference>
<dbReference type="InterPro" id="IPR000225">
    <property type="entry name" value="Armadillo"/>
</dbReference>
<dbReference type="PROSITE" id="PS01187">
    <property type="entry name" value="EGF_CA"/>
    <property type="match status" value="2"/>
</dbReference>
<keyword evidence="11" id="KW-1185">Reference proteome</keyword>
<evidence type="ECO:0000259" key="9">
    <source>
        <dbReference type="PROSITE" id="PS50106"/>
    </source>
</evidence>
<dbReference type="PANTHER" id="PTHR24034">
    <property type="entry name" value="EGF-LIKE DOMAIN-CONTAINING PROTEIN"/>
    <property type="match status" value="1"/>
</dbReference>
<evidence type="ECO:0000313" key="11">
    <source>
        <dbReference type="Proteomes" id="UP000037460"/>
    </source>
</evidence>
<dbReference type="EMBL" id="JWZX01003116">
    <property type="protein sequence ID" value="KOO24194.1"/>
    <property type="molecule type" value="Genomic_DNA"/>
</dbReference>
<evidence type="ECO:0000256" key="6">
    <source>
        <dbReference type="PROSITE-ProRule" id="PRU00259"/>
    </source>
</evidence>
<evidence type="ECO:0000259" key="8">
    <source>
        <dbReference type="PROSITE" id="PS50026"/>
    </source>
</evidence>
<evidence type="ECO:0000256" key="7">
    <source>
        <dbReference type="SAM" id="Phobius"/>
    </source>
</evidence>
<dbReference type="GO" id="GO:0005509">
    <property type="term" value="F:calcium ion binding"/>
    <property type="evidence" value="ECO:0007669"/>
    <property type="project" value="InterPro"/>
</dbReference>
<dbReference type="InterPro" id="IPR036034">
    <property type="entry name" value="PDZ_sf"/>
</dbReference>
<name>A0A0M0JC85_9EUKA</name>
<dbReference type="SUPFAM" id="SSF48371">
    <property type="entry name" value="ARM repeat"/>
    <property type="match status" value="1"/>
</dbReference>
<evidence type="ECO:0000256" key="5">
    <source>
        <dbReference type="PROSITE-ProRule" id="PRU00076"/>
    </source>
</evidence>
<dbReference type="Gene3D" id="2.30.42.10">
    <property type="match status" value="1"/>
</dbReference>
<organism evidence="10 11">
    <name type="scientific">Chrysochromulina tobinii</name>
    <dbReference type="NCBI Taxonomy" id="1460289"/>
    <lineage>
        <taxon>Eukaryota</taxon>
        <taxon>Haptista</taxon>
        <taxon>Haptophyta</taxon>
        <taxon>Prymnesiophyceae</taxon>
        <taxon>Prymnesiales</taxon>
        <taxon>Chrysochromulinaceae</taxon>
        <taxon>Chrysochromulina</taxon>
    </lineage>
</organism>
<dbReference type="InterPro" id="IPR001478">
    <property type="entry name" value="PDZ"/>
</dbReference>
<dbReference type="OrthoDB" id="442731at2759"/>
<dbReference type="Pfam" id="PF07645">
    <property type="entry name" value="EGF_CA"/>
    <property type="match status" value="2"/>
</dbReference>
<comment type="caution">
    <text evidence="5">Lacks conserved residue(s) required for the propagation of feature annotation.</text>
</comment>
<dbReference type="FunFam" id="2.10.25.10:FF:000038">
    <property type="entry name" value="Fibrillin 2"/>
    <property type="match status" value="1"/>
</dbReference>
<dbReference type="PROSITE" id="PS50026">
    <property type="entry name" value="EGF_3"/>
    <property type="match status" value="1"/>
</dbReference>
<dbReference type="SUPFAM" id="SSF57196">
    <property type="entry name" value="EGF/Laminin"/>
    <property type="match status" value="2"/>
</dbReference>
<dbReference type="CDD" id="cd00054">
    <property type="entry name" value="EGF_CA"/>
    <property type="match status" value="2"/>
</dbReference>
<reference evidence="11" key="1">
    <citation type="journal article" date="2015" name="PLoS Genet.">
        <title>Genome Sequence and Transcriptome Analyses of Chrysochromulina tobin: Metabolic Tools for Enhanced Algal Fitness in the Prominent Order Prymnesiales (Haptophyceae).</title>
        <authorList>
            <person name="Hovde B.T."/>
            <person name="Deodato C.R."/>
            <person name="Hunsperger H.M."/>
            <person name="Ryken S.A."/>
            <person name="Yost W."/>
            <person name="Jha R.K."/>
            <person name="Patterson J."/>
            <person name="Monnat R.J. Jr."/>
            <person name="Barlow S.B."/>
            <person name="Starkenburg S.R."/>
            <person name="Cattolico R.A."/>
        </authorList>
    </citation>
    <scope>NUCLEOTIDE SEQUENCE</scope>
    <source>
        <strain evidence="11">CCMP291</strain>
    </source>
</reference>
<dbReference type="InterPro" id="IPR049883">
    <property type="entry name" value="NOTCH1_EGF-like"/>
</dbReference>
<dbReference type="PROSITE" id="PS50176">
    <property type="entry name" value="ARM_REPEAT"/>
    <property type="match status" value="2"/>
</dbReference>
<dbReference type="SMART" id="SM00179">
    <property type="entry name" value="EGF_CA"/>
    <property type="match status" value="2"/>
</dbReference>
<dbReference type="InterPro" id="IPR016024">
    <property type="entry name" value="ARM-type_fold"/>
</dbReference>
<feature type="domain" description="PDZ" evidence="9">
    <location>
        <begin position="589"/>
        <end position="671"/>
    </location>
</feature>
<keyword evidence="7" id="KW-0472">Membrane</keyword>
<dbReference type="SUPFAM" id="SSF50156">
    <property type="entry name" value="PDZ domain-like"/>
    <property type="match status" value="1"/>
</dbReference>
<dbReference type="Proteomes" id="UP000037460">
    <property type="component" value="Unassembled WGS sequence"/>
</dbReference>
<keyword evidence="3" id="KW-0677">Repeat</keyword>
<gene>
    <name evidence="10" type="ORF">Ctob_007613</name>
</gene>
<feature type="domain" description="EGF-like" evidence="8">
    <location>
        <begin position="423"/>
        <end position="463"/>
    </location>
</feature>
<dbReference type="Gene3D" id="2.10.25.10">
    <property type="entry name" value="Laminin"/>
    <property type="match status" value="2"/>
</dbReference>
<dbReference type="InterPro" id="IPR011936">
    <property type="entry name" value="Myxo_disulph_rpt"/>
</dbReference>
<protein>
    <submittedName>
        <fullName evidence="10">Egf domain-containing protein</fullName>
    </submittedName>
</protein>
<dbReference type="InterPro" id="IPR000742">
    <property type="entry name" value="EGF"/>
</dbReference>
<dbReference type="SMART" id="SM00185">
    <property type="entry name" value="ARM"/>
    <property type="match status" value="2"/>
</dbReference>
<evidence type="ECO:0000313" key="10">
    <source>
        <dbReference type="EMBL" id="KOO24194.1"/>
    </source>
</evidence>
<dbReference type="InterPro" id="IPR018097">
    <property type="entry name" value="EGF_Ca-bd_CS"/>
</dbReference>
<keyword evidence="2" id="KW-0732">Signal</keyword>
<proteinExistence type="predicted"/>
<dbReference type="InterPro" id="IPR001881">
    <property type="entry name" value="EGF-like_Ca-bd_dom"/>
</dbReference>
<dbReference type="PANTHER" id="PTHR24034:SF209">
    <property type="entry name" value="EGF-LIKE DOMAIN-CONTAINING PROTEIN"/>
    <property type="match status" value="1"/>
</dbReference>
<dbReference type="AlphaFoldDB" id="A0A0M0JC85"/>
<evidence type="ECO:0000256" key="2">
    <source>
        <dbReference type="ARBA" id="ARBA00022729"/>
    </source>
</evidence>
<dbReference type="Gene3D" id="1.25.10.10">
    <property type="entry name" value="Leucine-rich Repeat Variant"/>
    <property type="match status" value="1"/>
</dbReference>
<keyword evidence="7" id="KW-0812">Transmembrane</keyword>
<dbReference type="InterPro" id="IPR050751">
    <property type="entry name" value="ECM_structural_protein"/>
</dbReference>
<keyword evidence="7" id="KW-1133">Transmembrane helix</keyword>
<keyword evidence="1 5" id="KW-0245">EGF-like domain</keyword>